<organism evidence="1 2">
    <name type="scientific">Russula ochroleuca</name>
    <dbReference type="NCBI Taxonomy" id="152965"/>
    <lineage>
        <taxon>Eukaryota</taxon>
        <taxon>Fungi</taxon>
        <taxon>Dikarya</taxon>
        <taxon>Basidiomycota</taxon>
        <taxon>Agaricomycotina</taxon>
        <taxon>Agaricomycetes</taxon>
        <taxon>Russulales</taxon>
        <taxon>Russulaceae</taxon>
        <taxon>Russula</taxon>
    </lineage>
</organism>
<sequence>YSILPAIVVDGIIYSHIKIGSYNGNQFMEWLEGVLGVMNPYPAPHSVLILDNCQIHHIPGVQELCIE</sequence>
<dbReference type="EMBL" id="WHVB01000016">
    <property type="protein sequence ID" value="KAF8475259.1"/>
    <property type="molecule type" value="Genomic_DNA"/>
</dbReference>
<accession>A0A9P5K300</accession>
<evidence type="ECO:0008006" key="3">
    <source>
        <dbReference type="Google" id="ProtNLM"/>
    </source>
</evidence>
<evidence type="ECO:0000313" key="2">
    <source>
        <dbReference type="Proteomes" id="UP000759537"/>
    </source>
</evidence>
<evidence type="ECO:0000313" key="1">
    <source>
        <dbReference type="EMBL" id="KAF8475259.1"/>
    </source>
</evidence>
<dbReference type="Proteomes" id="UP000759537">
    <property type="component" value="Unassembled WGS sequence"/>
</dbReference>
<comment type="caution">
    <text evidence="1">The sequence shown here is derived from an EMBL/GenBank/DDBJ whole genome shotgun (WGS) entry which is preliminary data.</text>
</comment>
<feature type="non-terminal residue" evidence="1">
    <location>
        <position position="67"/>
    </location>
</feature>
<reference evidence="1" key="1">
    <citation type="submission" date="2019-10" db="EMBL/GenBank/DDBJ databases">
        <authorList>
            <consortium name="DOE Joint Genome Institute"/>
            <person name="Kuo A."/>
            <person name="Miyauchi S."/>
            <person name="Kiss E."/>
            <person name="Drula E."/>
            <person name="Kohler A."/>
            <person name="Sanchez-Garcia M."/>
            <person name="Andreopoulos B."/>
            <person name="Barry K.W."/>
            <person name="Bonito G."/>
            <person name="Buee M."/>
            <person name="Carver A."/>
            <person name="Chen C."/>
            <person name="Cichocki N."/>
            <person name="Clum A."/>
            <person name="Culley D."/>
            <person name="Crous P.W."/>
            <person name="Fauchery L."/>
            <person name="Girlanda M."/>
            <person name="Hayes R."/>
            <person name="Keri Z."/>
            <person name="LaButti K."/>
            <person name="Lipzen A."/>
            <person name="Lombard V."/>
            <person name="Magnuson J."/>
            <person name="Maillard F."/>
            <person name="Morin E."/>
            <person name="Murat C."/>
            <person name="Nolan M."/>
            <person name="Ohm R."/>
            <person name="Pangilinan J."/>
            <person name="Pereira M."/>
            <person name="Perotto S."/>
            <person name="Peter M."/>
            <person name="Riley R."/>
            <person name="Sitrit Y."/>
            <person name="Stielow B."/>
            <person name="Szollosi G."/>
            <person name="Zifcakova L."/>
            <person name="Stursova M."/>
            <person name="Spatafora J.W."/>
            <person name="Tedersoo L."/>
            <person name="Vaario L.-M."/>
            <person name="Yamada A."/>
            <person name="Yan M."/>
            <person name="Wang P."/>
            <person name="Xu J."/>
            <person name="Bruns T."/>
            <person name="Baldrian P."/>
            <person name="Vilgalys R."/>
            <person name="Henrissat B."/>
            <person name="Grigoriev I.V."/>
            <person name="Hibbett D."/>
            <person name="Nagy L.G."/>
            <person name="Martin F.M."/>
        </authorList>
    </citation>
    <scope>NUCLEOTIDE SEQUENCE</scope>
    <source>
        <strain evidence="1">Prilba</strain>
    </source>
</reference>
<proteinExistence type="predicted"/>
<keyword evidence="2" id="KW-1185">Reference proteome</keyword>
<gene>
    <name evidence="1" type="ORF">DFH94DRAFT_614233</name>
</gene>
<dbReference type="OrthoDB" id="2142724at2759"/>
<feature type="non-terminal residue" evidence="1">
    <location>
        <position position="1"/>
    </location>
</feature>
<reference evidence="1" key="2">
    <citation type="journal article" date="2020" name="Nat. Commun.">
        <title>Large-scale genome sequencing of mycorrhizal fungi provides insights into the early evolution of symbiotic traits.</title>
        <authorList>
            <person name="Miyauchi S."/>
            <person name="Kiss E."/>
            <person name="Kuo A."/>
            <person name="Drula E."/>
            <person name="Kohler A."/>
            <person name="Sanchez-Garcia M."/>
            <person name="Morin E."/>
            <person name="Andreopoulos B."/>
            <person name="Barry K.W."/>
            <person name="Bonito G."/>
            <person name="Buee M."/>
            <person name="Carver A."/>
            <person name="Chen C."/>
            <person name="Cichocki N."/>
            <person name="Clum A."/>
            <person name="Culley D."/>
            <person name="Crous P.W."/>
            <person name="Fauchery L."/>
            <person name="Girlanda M."/>
            <person name="Hayes R.D."/>
            <person name="Keri Z."/>
            <person name="LaButti K."/>
            <person name="Lipzen A."/>
            <person name="Lombard V."/>
            <person name="Magnuson J."/>
            <person name="Maillard F."/>
            <person name="Murat C."/>
            <person name="Nolan M."/>
            <person name="Ohm R.A."/>
            <person name="Pangilinan J."/>
            <person name="Pereira M.F."/>
            <person name="Perotto S."/>
            <person name="Peter M."/>
            <person name="Pfister S."/>
            <person name="Riley R."/>
            <person name="Sitrit Y."/>
            <person name="Stielow J.B."/>
            <person name="Szollosi G."/>
            <person name="Zifcakova L."/>
            <person name="Stursova M."/>
            <person name="Spatafora J.W."/>
            <person name="Tedersoo L."/>
            <person name="Vaario L.M."/>
            <person name="Yamada A."/>
            <person name="Yan M."/>
            <person name="Wang P."/>
            <person name="Xu J."/>
            <person name="Bruns T."/>
            <person name="Baldrian P."/>
            <person name="Vilgalys R."/>
            <person name="Dunand C."/>
            <person name="Henrissat B."/>
            <person name="Grigoriev I.V."/>
            <person name="Hibbett D."/>
            <person name="Nagy L.G."/>
            <person name="Martin F.M."/>
        </authorList>
    </citation>
    <scope>NUCLEOTIDE SEQUENCE</scope>
    <source>
        <strain evidence="1">Prilba</strain>
    </source>
</reference>
<protein>
    <recommendedName>
        <fullName evidence="3">Tc1-like transposase DDE domain-containing protein</fullName>
    </recommendedName>
</protein>
<dbReference type="AlphaFoldDB" id="A0A9P5K300"/>
<name>A0A9P5K300_9AGAM</name>